<sequence length="398" mass="43659">MSSTNSKSVIDDQISTEIKSNGALARTLLERHGGGPHKRYSFPGIIVSGPDTIQEETETPLIGEEKDTASASGTDGAKMLDNNKNETEMKTFSNGVEQSRTDESAAQKNNCPRNKSAPALAQQNMLFSDQSRRPSRQALRSETSRPFYRDDIFYSGSLYRLPQYKSSETVDKYHQSVTQLPPMEDIAEEEETNGRCRCPTALTNVISRIFDFSLLSSPTFVILSIAGFMSLMALFVPFMFLPELKIESHYQGYAGETGADEGSKATLVATIGITNTLGRIICGWVSDHPKVDALYVNNFSLMIGGGATILLPFMKDESLLLVYAVAFGFAVAAFASLRSILLVELLGLEKLTNAFGLLLLFQGIAALFGSPVAGSGRRRLVYRQDKRSFFVLICYNAL</sequence>
<keyword evidence="6" id="KW-1185">Reference proteome</keyword>
<evidence type="ECO:0000256" key="1">
    <source>
        <dbReference type="ARBA" id="ARBA00004141"/>
    </source>
</evidence>
<dbReference type="GO" id="GO:0008028">
    <property type="term" value="F:monocarboxylic acid transmembrane transporter activity"/>
    <property type="evidence" value="ECO:0007669"/>
    <property type="project" value="TreeGrafter"/>
</dbReference>
<accession>A0AAN9A8V9</accession>
<dbReference type="EMBL" id="JAXCGZ010011697">
    <property type="protein sequence ID" value="KAK7074272.1"/>
    <property type="molecule type" value="Genomic_DNA"/>
</dbReference>
<evidence type="ECO:0000259" key="4">
    <source>
        <dbReference type="PROSITE" id="PS50850"/>
    </source>
</evidence>
<comment type="caution">
    <text evidence="5">The sequence shown here is derived from an EMBL/GenBank/DDBJ whole genome shotgun (WGS) entry which is preliminary data.</text>
</comment>
<organism evidence="5 6">
    <name type="scientific">Halocaridina rubra</name>
    <name type="common">Hawaiian red shrimp</name>
    <dbReference type="NCBI Taxonomy" id="373956"/>
    <lineage>
        <taxon>Eukaryota</taxon>
        <taxon>Metazoa</taxon>
        <taxon>Ecdysozoa</taxon>
        <taxon>Arthropoda</taxon>
        <taxon>Crustacea</taxon>
        <taxon>Multicrustacea</taxon>
        <taxon>Malacostraca</taxon>
        <taxon>Eumalacostraca</taxon>
        <taxon>Eucarida</taxon>
        <taxon>Decapoda</taxon>
        <taxon>Pleocyemata</taxon>
        <taxon>Caridea</taxon>
        <taxon>Atyoidea</taxon>
        <taxon>Atyidae</taxon>
        <taxon>Halocaridina</taxon>
    </lineage>
</organism>
<feature type="region of interest" description="Disordered" evidence="2">
    <location>
        <begin position="59"/>
        <end position="115"/>
    </location>
</feature>
<feature type="transmembrane region" description="Helical" evidence="3">
    <location>
        <begin position="220"/>
        <end position="240"/>
    </location>
</feature>
<feature type="domain" description="Major facilitator superfamily (MFS) profile" evidence="4">
    <location>
        <begin position="219"/>
        <end position="398"/>
    </location>
</feature>
<dbReference type="PROSITE" id="PS50850">
    <property type="entry name" value="MFS"/>
    <property type="match status" value="1"/>
</dbReference>
<evidence type="ECO:0000313" key="5">
    <source>
        <dbReference type="EMBL" id="KAK7074272.1"/>
    </source>
</evidence>
<gene>
    <name evidence="5" type="ORF">SK128_018150</name>
</gene>
<protein>
    <recommendedName>
        <fullName evidence="4">Major facilitator superfamily (MFS) profile domain-containing protein</fullName>
    </recommendedName>
</protein>
<proteinExistence type="predicted"/>
<dbReference type="InterPro" id="IPR050327">
    <property type="entry name" value="Proton-linked_MCT"/>
</dbReference>
<feature type="region of interest" description="Disordered" evidence="2">
    <location>
        <begin position="32"/>
        <end position="51"/>
    </location>
</feature>
<dbReference type="PANTHER" id="PTHR11360">
    <property type="entry name" value="MONOCARBOXYLATE TRANSPORTER"/>
    <property type="match status" value="1"/>
</dbReference>
<keyword evidence="3" id="KW-0812">Transmembrane</keyword>
<feature type="transmembrane region" description="Helical" evidence="3">
    <location>
        <begin position="354"/>
        <end position="374"/>
    </location>
</feature>
<keyword evidence="3" id="KW-0472">Membrane</keyword>
<dbReference type="InterPro" id="IPR036259">
    <property type="entry name" value="MFS_trans_sf"/>
</dbReference>
<dbReference type="InterPro" id="IPR020846">
    <property type="entry name" value="MFS_dom"/>
</dbReference>
<feature type="transmembrane region" description="Helical" evidence="3">
    <location>
        <begin position="320"/>
        <end position="342"/>
    </location>
</feature>
<feature type="transmembrane region" description="Helical" evidence="3">
    <location>
        <begin position="294"/>
        <end position="313"/>
    </location>
</feature>
<dbReference type="AlphaFoldDB" id="A0AAN9A8V9"/>
<dbReference type="InterPro" id="IPR011701">
    <property type="entry name" value="MFS"/>
</dbReference>
<dbReference type="SUPFAM" id="SSF103473">
    <property type="entry name" value="MFS general substrate transporter"/>
    <property type="match status" value="1"/>
</dbReference>
<dbReference type="Proteomes" id="UP001381693">
    <property type="component" value="Unassembled WGS sequence"/>
</dbReference>
<dbReference type="GO" id="GO:0016020">
    <property type="term" value="C:membrane"/>
    <property type="evidence" value="ECO:0007669"/>
    <property type="project" value="UniProtKB-SubCell"/>
</dbReference>
<evidence type="ECO:0000256" key="2">
    <source>
        <dbReference type="SAM" id="MobiDB-lite"/>
    </source>
</evidence>
<reference evidence="5 6" key="1">
    <citation type="submission" date="2023-11" db="EMBL/GenBank/DDBJ databases">
        <title>Halocaridina rubra genome assembly.</title>
        <authorList>
            <person name="Smith C."/>
        </authorList>
    </citation>
    <scope>NUCLEOTIDE SEQUENCE [LARGE SCALE GENOMIC DNA]</scope>
    <source>
        <strain evidence="5">EP-1</strain>
        <tissue evidence="5">Whole</tissue>
    </source>
</reference>
<keyword evidence="3" id="KW-1133">Transmembrane helix</keyword>
<dbReference type="Gene3D" id="1.20.1250.20">
    <property type="entry name" value="MFS general substrate transporter like domains"/>
    <property type="match status" value="1"/>
</dbReference>
<comment type="subcellular location">
    <subcellularLocation>
        <location evidence="1">Membrane</location>
        <topology evidence="1">Multi-pass membrane protein</topology>
    </subcellularLocation>
</comment>
<dbReference type="PANTHER" id="PTHR11360:SF238">
    <property type="entry name" value="SD10469P"/>
    <property type="match status" value="1"/>
</dbReference>
<evidence type="ECO:0000256" key="3">
    <source>
        <dbReference type="SAM" id="Phobius"/>
    </source>
</evidence>
<name>A0AAN9A8V9_HALRR</name>
<dbReference type="Pfam" id="PF07690">
    <property type="entry name" value="MFS_1"/>
    <property type="match status" value="1"/>
</dbReference>
<evidence type="ECO:0000313" key="6">
    <source>
        <dbReference type="Proteomes" id="UP001381693"/>
    </source>
</evidence>